<dbReference type="GO" id="GO:0005737">
    <property type="term" value="C:cytoplasm"/>
    <property type="evidence" value="ECO:0007669"/>
    <property type="project" value="TreeGrafter"/>
</dbReference>
<accession>A0A0C9SPP1</accession>
<dbReference type="Proteomes" id="UP000053263">
    <property type="component" value="Unassembled WGS sequence"/>
</dbReference>
<dbReference type="SUPFAM" id="SSF52540">
    <property type="entry name" value="P-loop containing nucleoside triphosphate hydrolases"/>
    <property type="match status" value="1"/>
</dbReference>
<name>A0A0C9SPP1_PLICR</name>
<feature type="domain" description="Helicase ATP-binding" evidence="6">
    <location>
        <begin position="71"/>
        <end position="254"/>
    </location>
</feature>
<evidence type="ECO:0000256" key="3">
    <source>
        <dbReference type="ARBA" id="ARBA00022840"/>
    </source>
</evidence>
<dbReference type="EC" id="5.6.2.4" evidence="5"/>
<protein>
    <recommendedName>
        <fullName evidence="5">DNA 3'-5' helicase</fullName>
        <ecNumber evidence="5">5.6.2.4</ecNumber>
    </recommendedName>
</protein>
<dbReference type="Pfam" id="PF00270">
    <property type="entry name" value="DEAD"/>
    <property type="match status" value="1"/>
</dbReference>
<evidence type="ECO:0000256" key="5">
    <source>
        <dbReference type="ARBA" id="ARBA00034808"/>
    </source>
</evidence>
<evidence type="ECO:0000256" key="2">
    <source>
        <dbReference type="ARBA" id="ARBA00022741"/>
    </source>
</evidence>
<gene>
    <name evidence="8" type="ORF">PLICRDRAFT_180981</name>
</gene>
<dbReference type="OrthoDB" id="5952536at2759"/>
<dbReference type="EMBL" id="KN832617">
    <property type="protein sequence ID" value="KII82837.1"/>
    <property type="molecule type" value="Genomic_DNA"/>
</dbReference>
<dbReference type="GO" id="GO:0000724">
    <property type="term" value="P:double-strand break repair via homologous recombination"/>
    <property type="evidence" value="ECO:0007669"/>
    <property type="project" value="TreeGrafter"/>
</dbReference>
<dbReference type="GO" id="GO:0005694">
    <property type="term" value="C:chromosome"/>
    <property type="evidence" value="ECO:0007669"/>
    <property type="project" value="TreeGrafter"/>
</dbReference>
<dbReference type="PANTHER" id="PTHR13710:SF154">
    <property type="entry name" value="RECQ HELICASE, PUTATIVE (AFU_ORTHOLOGUE AFUA_6G14720)-RELATED"/>
    <property type="match status" value="1"/>
</dbReference>
<keyword evidence="2" id="KW-0547">Nucleotide-binding</keyword>
<dbReference type="AlphaFoldDB" id="A0A0C9SPP1"/>
<dbReference type="SMART" id="SM00487">
    <property type="entry name" value="DEXDc"/>
    <property type="match status" value="1"/>
</dbReference>
<evidence type="ECO:0000313" key="9">
    <source>
        <dbReference type="Proteomes" id="UP000053263"/>
    </source>
</evidence>
<comment type="catalytic activity">
    <reaction evidence="4">
        <text>Couples ATP hydrolysis with the unwinding of duplex DNA by translocating in the 3'-5' direction.</text>
        <dbReference type="EC" id="5.6.2.4"/>
    </reaction>
</comment>
<reference evidence="8 9" key="1">
    <citation type="submission" date="2014-06" db="EMBL/GenBank/DDBJ databases">
        <title>Evolutionary Origins and Diversification of the Mycorrhizal Mutualists.</title>
        <authorList>
            <consortium name="DOE Joint Genome Institute"/>
            <consortium name="Mycorrhizal Genomics Consortium"/>
            <person name="Kohler A."/>
            <person name="Kuo A."/>
            <person name="Nagy L.G."/>
            <person name="Floudas D."/>
            <person name="Copeland A."/>
            <person name="Barry K.W."/>
            <person name="Cichocki N."/>
            <person name="Veneault-Fourrey C."/>
            <person name="LaButti K."/>
            <person name="Lindquist E.A."/>
            <person name="Lipzen A."/>
            <person name="Lundell T."/>
            <person name="Morin E."/>
            <person name="Murat C."/>
            <person name="Riley R."/>
            <person name="Ohm R."/>
            <person name="Sun H."/>
            <person name="Tunlid A."/>
            <person name="Henrissat B."/>
            <person name="Grigoriev I.V."/>
            <person name="Hibbett D.S."/>
            <person name="Martin F."/>
        </authorList>
    </citation>
    <scope>NUCLEOTIDE SEQUENCE [LARGE SCALE GENOMIC DNA]</scope>
    <source>
        <strain evidence="8 9">FD-325 SS-3</strain>
    </source>
</reference>
<evidence type="ECO:0000313" key="8">
    <source>
        <dbReference type="EMBL" id="KII82837.1"/>
    </source>
</evidence>
<evidence type="ECO:0000256" key="1">
    <source>
        <dbReference type="ARBA" id="ARBA00005446"/>
    </source>
</evidence>
<comment type="similarity">
    <text evidence="1">Belongs to the helicase family. RecQ subfamily.</text>
</comment>
<dbReference type="SMART" id="SM00490">
    <property type="entry name" value="HELICc"/>
    <property type="match status" value="1"/>
</dbReference>
<dbReference type="GO" id="GO:0003676">
    <property type="term" value="F:nucleic acid binding"/>
    <property type="evidence" value="ECO:0007669"/>
    <property type="project" value="InterPro"/>
</dbReference>
<dbReference type="GO" id="GO:0009378">
    <property type="term" value="F:four-way junction helicase activity"/>
    <property type="evidence" value="ECO:0007669"/>
    <property type="project" value="TreeGrafter"/>
</dbReference>
<dbReference type="Pfam" id="PF00271">
    <property type="entry name" value="Helicase_C"/>
    <property type="match status" value="1"/>
</dbReference>
<evidence type="ECO:0000259" key="7">
    <source>
        <dbReference type="PROSITE" id="PS51194"/>
    </source>
</evidence>
<sequence>MDDSISAIRLMEFDEMFATVGQTIPLDMRPSLDFLNAISAQQQDDVLRATLLVYTMTNGLATPREFQHRAAFGPLSNTDSFVVAGTGSGKTLVMALPCVLRPKTISLVLCPTKRLQMTQVTEYAKYHVRAAAINMDTPDDPIFWKDVKDGKYNLLLVSPEQGKAVKGHLGRFARLLNDRTFTARIKRLHVDEAHFIYTVGTPHHGQAAFRPAWGDLVIWRILLPKGLPVQNLTATPPSHIMKVIIDKTNLADGYLETRISLNRPKTIYATHRTVGGINNFSNFDCLVPVAFHPPISIRKTLVLGSDKKHITALALYINDLFPEAFRIGVHQLQAHLLPHEMRLKTCMHYHSGMSPEYLTRVFDDFCRPDSIVRLLVSTSALSTGVDIPGINTVISDGPPPTTTEAVQGAGRSGRASGQTLLYSPLYVVFVPPWVAEIELDSNQEDTLDPDAPPGWRMRDKTKLFTTQQDRLGRNMIEFCQSRSCLRRHLATYLDDNTPEAHDVTTELKWCCSNHDTEDGARPFDLACFFYRPLLTGNETKSKKARKRGPTNRPTNQRGLLTRLILRWRLQRHAADPLRAVRTLCAIISESSIKRLVTEHPSRLNSAADIGRLLSESDEWVLEWGHPLYDLIIGASDDLQRLSDQCNIKTTAKKLAVQEAVKIAAAEANKENIKDEMGENTGVRTRSAKRKLEGGMKLLQDDVNVLASKKSRLE</sequence>
<dbReference type="GO" id="GO:0005524">
    <property type="term" value="F:ATP binding"/>
    <property type="evidence" value="ECO:0007669"/>
    <property type="project" value="UniProtKB-KW"/>
</dbReference>
<dbReference type="Gene3D" id="3.40.50.300">
    <property type="entry name" value="P-loop containing nucleotide triphosphate hydrolases"/>
    <property type="match status" value="2"/>
</dbReference>
<dbReference type="InterPro" id="IPR014001">
    <property type="entry name" value="Helicase_ATP-bd"/>
</dbReference>
<dbReference type="InterPro" id="IPR001650">
    <property type="entry name" value="Helicase_C-like"/>
</dbReference>
<dbReference type="PROSITE" id="PS51192">
    <property type="entry name" value="HELICASE_ATP_BIND_1"/>
    <property type="match status" value="1"/>
</dbReference>
<dbReference type="PROSITE" id="PS51194">
    <property type="entry name" value="HELICASE_CTER"/>
    <property type="match status" value="1"/>
</dbReference>
<dbReference type="InterPro" id="IPR011545">
    <property type="entry name" value="DEAD/DEAH_box_helicase_dom"/>
</dbReference>
<dbReference type="InterPro" id="IPR027417">
    <property type="entry name" value="P-loop_NTPase"/>
</dbReference>
<dbReference type="CDD" id="cd18785">
    <property type="entry name" value="SF2_C"/>
    <property type="match status" value="1"/>
</dbReference>
<dbReference type="GO" id="GO:0043138">
    <property type="term" value="F:3'-5' DNA helicase activity"/>
    <property type="evidence" value="ECO:0007669"/>
    <property type="project" value="UniProtKB-EC"/>
</dbReference>
<evidence type="ECO:0000256" key="4">
    <source>
        <dbReference type="ARBA" id="ARBA00034617"/>
    </source>
</evidence>
<evidence type="ECO:0000259" key="6">
    <source>
        <dbReference type="PROSITE" id="PS51192"/>
    </source>
</evidence>
<keyword evidence="3" id="KW-0067">ATP-binding</keyword>
<dbReference type="PANTHER" id="PTHR13710">
    <property type="entry name" value="DNA HELICASE RECQ FAMILY MEMBER"/>
    <property type="match status" value="1"/>
</dbReference>
<proteinExistence type="inferred from homology"/>
<keyword evidence="9" id="KW-1185">Reference proteome</keyword>
<organism evidence="8 9">
    <name type="scientific">Plicaturopsis crispa FD-325 SS-3</name>
    <dbReference type="NCBI Taxonomy" id="944288"/>
    <lineage>
        <taxon>Eukaryota</taxon>
        <taxon>Fungi</taxon>
        <taxon>Dikarya</taxon>
        <taxon>Basidiomycota</taxon>
        <taxon>Agaricomycotina</taxon>
        <taxon>Agaricomycetes</taxon>
        <taxon>Agaricomycetidae</taxon>
        <taxon>Amylocorticiales</taxon>
        <taxon>Amylocorticiaceae</taxon>
        <taxon>Plicatura</taxon>
        <taxon>Plicaturopsis crispa</taxon>
    </lineage>
</organism>
<feature type="domain" description="Helicase C-terminal" evidence="7">
    <location>
        <begin position="309"/>
        <end position="463"/>
    </location>
</feature>
<dbReference type="HOGENOM" id="CLU_019892_0_0_1"/>